<sequence length="109" mass="12057">MFGQELRTPVDLMFGPPPQPECWGQAFAPGVPQAVEPLAWVWRSPAAAQQCRMPSRGREVVLHQDRLAPYQPLAQAAAEVAGESPRPLSPRDSLSAPGRGRMRDEHRHI</sequence>
<evidence type="ECO:0000313" key="2">
    <source>
        <dbReference type="EMBL" id="KAJ8414205.1"/>
    </source>
</evidence>
<dbReference type="AlphaFoldDB" id="A0AAD7T4R7"/>
<evidence type="ECO:0000313" key="3">
    <source>
        <dbReference type="Proteomes" id="UP001221898"/>
    </source>
</evidence>
<reference evidence="2" key="1">
    <citation type="journal article" date="2023" name="Science">
        <title>Genome structures resolve the early diversification of teleost fishes.</title>
        <authorList>
            <person name="Parey E."/>
            <person name="Louis A."/>
            <person name="Montfort J."/>
            <person name="Bouchez O."/>
            <person name="Roques C."/>
            <person name="Iampietro C."/>
            <person name="Lluch J."/>
            <person name="Castinel A."/>
            <person name="Donnadieu C."/>
            <person name="Desvignes T."/>
            <person name="Floi Bucao C."/>
            <person name="Jouanno E."/>
            <person name="Wen M."/>
            <person name="Mejri S."/>
            <person name="Dirks R."/>
            <person name="Jansen H."/>
            <person name="Henkel C."/>
            <person name="Chen W.J."/>
            <person name="Zahm M."/>
            <person name="Cabau C."/>
            <person name="Klopp C."/>
            <person name="Thompson A.W."/>
            <person name="Robinson-Rechavi M."/>
            <person name="Braasch I."/>
            <person name="Lecointre G."/>
            <person name="Bobe J."/>
            <person name="Postlethwait J.H."/>
            <person name="Berthelot C."/>
            <person name="Roest Crollius H."/>
            <person name="Guiguen Y."/>
        </authorList>
    </citation>
    <scope>NUCLEOTIDE SEQUENCE</scope>
    <source>
        <strain evidence="2">NC1722</strain>
    </source>
</reference>
<dbReference type="EMBL" id="JAINUG010000013">
    <property type="protein sequence ID" value="KAJ8414205.1"/>
    <property type="molecule type" value="Genomic_DNA"/>
</dbReference>
<proteinExistence type="predicted"/>
<comment type="caution">
    <text evidence="2">The sequence shown here is derived from an EMBL/GenBank/DDBJ whole genome shotgun (WGS) entry which is preliminary data.</text>
</comment>
<gene>
    <name evidence="2" type="ORF">AAFF_G00050750</name>
</gene>
<accession>A0AAD7T4R7</accession>
<evidence type="ECO:0000256" key="1">
    <source>
        <dbReference type="SAM" id="MobiDB-lite"/>
    </source>
</evidence>
<keyword evidence="3" id="KW-1185">Reference proteome</keyword>
<feature type="region of interest" description="Disordered" evidence="1">
    <location>
        <begin position="75"/>
        <end position="109"/>
    </location>
</feature>
<protein>
    <submittedName>
        <fullName evidence="2">Uncharacterized protein</fullName>
    </submittedName>
</protein>
<feature type="compositionally biased region" description="Low complexity" evidence="1">
    <location>
        <begin position="75"/>
        <end position="97"/>
    </location>
</feature>
<dbReference type="Proteomes" id="UP001221898">
    <property type="component" value="Unassembled WGS sequence"/>
</dbReference>
<organism evidence="2 3">
    <name type="scientific">Aldrovandia affinis</name>
    <dbReference type="NCBI Taxonomy" id="143900"/>
    <lineage>
        <taxon>Eukaryota</taxon>
        <taxon>Metazoa</taxon>
        <taxon>Chordata</taxon>
        <taxon>Craniata</taxon>
        <taxon>Vertebrata</taxon>
        <taxon>Euteleostomi</taxon>
        <taxon>Actinopterygii</taxon>
        <taxon>Neopterygii</taxon>
        <taxon>Teleostei</taxon>
        <taxon>Notacanthiformes</taxon>
        <taxon>Halosauridae</taxon>
        <taxon>Aldrovandia</taxon>
    </lineage>
</organism>
<name>A0AAD7T4R7_9TELE</name>